<dbReference type="Gene3D" id="4.10.240.10">
    <property type="entry name" value="Zn(2)-C6 fungal-type DNA-binding domain"/>
    <property type="match status" value="1"/>
</dbReference>
<dbReference type="SMART" id="SM00066">
    <property type="entry name" value="GAL4"/>
    <property type="match status" value="1"/>
</dbReference>
<evidence type="ECO:0000256" key="2">
    <source>
        <dbReference type="ARBA" id="ARBA00022723"/>
    </source>
</evidence>
<dbReference type="CDD" id="cd12148">
    <property type="entry name" value="fungal_TF_MHR"/>
    <property type="match status" value="1"/>
</dbReference>
<keyword evidence="10" id="KW-1185">Reference proteome</keyword>
<dbReference type="SMART" id="SM00906">
    <property type="entry name" value="Fungal_trans"/>
    <property type="match status" value="1"/>
</dbReference>
<dbReference type="OMA" id="RSPFNEC"/>
<keyword evidence="6" id="KW-0539">Nucleus</keyword>
<accession>A0A179I547</accession>
<dbReference type="EMBL" id="LUKN01003204">
    <property type="protein sequence ID" value="OAQ97806.1"/>
    <property type="molecule type" value="Genomic_DNA"/>
</dbReference>
<dbReference type="InterPro" id="IPR050815">
    <property type="entry name" value="TF_fung"/>
</dbReference>
<dbReference type="CDD" id="cd14653">
    <property type="entry name" value="ZIP_Gal4p-like"/>
    <property type="match status" value="1"/>
</dbReference>
<proteinExistence type="predicted"/>
<dbReference type="AlphaFoldDB" id="A0A179I547"/>
<evidence type="ECO:0000256" key="4">
    <source>
        <dbReference type="ARBA" id="ARBA00023125"/>
    </source>
</evidence>
<dbReference type="GO" id="GO:0006351">
    <property type="term" value="P:DNA-templated transcription"/>
    <property type="evidence" value="ECO:0007669"/>
    <property type="project" value="InterPro"/>
</dbReference>
<evidence type="ECO:0000313" key="9">
    <source>
        <dbReference type="EMBL" id="OAQ97806.1"/>
    </source>
</evidence>
<organism evidence="9 10">
    <name type="scientific">Cordyceps confragosa</name>
    <name type="common">Lecanicillium lecanii</name>
    <dbReference type="NCBI Taxonomy" id="2714763"/>
    <lineage>
        <taxon>Eukaryota</taxon>
        <taxon>Fungi</taxon>
        <taxon>Dikarya</taxon>
        <taxon>Ascomycota</taxon>
        <taxon>Pezizomycotina</taxon>
        <taxon>Sordariomycetes</taxon>
        <taxon>Hypocreomycetidae</taxon>
        <taxon>Hypocreales</taxon>
        <taxon>Cordycipitaceae</taxon>
        <taxon>Akanthomyces</taxon>
    </lineage>
</organism>
<dbReference type="SUPFAM" id="SSF57701">
    <property type="entry name" value="Zn2/Cys6 DNA-binding domain"/>
    <property type="match status" value="1"/>
</dbReference>
<dbReference type="GO" id="GO:0000981">
    <property type="term" value="F:DNA-binding transcription factor activity, RNA polymerase II-specific"/>
    <property type="evidence" value="ECO:0007669"/>
    <property type="project" value="InterPro"/>
</dbReference>
<dbReference type="PROSITE" id="PS50048">
    <property type="entry name" value="ZN2_CY6_FUNGAL_2"/>
    <property type="match status" value="1"/>
</dbReference>
<keyword evidence="2" id="KW-0479">Metal-binding</keyword>
<keyword evidence="3" id="KW-0805">Transcription regulation</keyword>
<dbReference type="InterPro" id="IPR001138">
    <property type="entry name" value="Zn2Cys6_DnaBD"/>
</dbReference>
<evidence type="ECO:0000256" key="5">
    <source>
        <dbReference type="ARBA" id="ARBA00023163"/>
    </source>
</evidence>
<dbReference type="Proteomes" id="UP000243081">
    <property type="component" value="Unassembled WGS sequence"/>
</dbReference>
<dbReference type="CDD" id="cd00067">
    <property type="entry name" value="GAL4"/>
    <property type="match status" value="1"/>
</dbReference>
<dbReference type="InterPro" id="IPR007219">
    <property type="entry name" value="XnlR_reg_dom"/>
</dbReference>
<name>A0A179I547_CORDF</name>
<evidence type="ECO:0000256" key="6">
    <source>
        <dbReference type="ARBA" id="ARBA00023242"/>
    </source>
</evidence>
<dbReference type="Pfam" id="PF00172">
    <property type="entry name" value="Zn_clus"/>
    <property type="match status" value="1"/>
</dbReference>
<evidence type="ECO:0000256" key="1">
    <source>
        <dbReference type="ARBA" id="ARBA00004123"/>
    </source>
</evidence>
<evidence type="ECO:0000256" key="7">
    <source>
        <dbReference type="SAM" id="MobiDB-lite"/>
    </source>
</evidence>
<comment type="caution">
    <text evidence="9">The sequence shown here is derived from an EMBL/GenBank/DDBJ whole genome shotgun (WGS) entry which is preliminary data.</text>
</comment>
<dbReference type="Pfam" id="PF04082">
    <property type="entry name" value="Fungal_trans"/>
    <property type="match status" value="1"/>
</dbReference>
<evidence type="ECO:0000259" key="8">
    <source>
        <dbReference type="PROSITE" id="PS50048"/>
    </source>
</evidence>
<dbReference type="InterPro" id="IPR036864">
    <property type="entry name" value="Zn2-C6_fun-type_DNA-bd_sf"/>
</dbReference>
<keyword evidence="5" id="KW-0804">Transcription</keyword>
<gene>
    <name evidence="9" type="ORF">LLEC1_02550</name>
</gene>
<dbReference type="GO" id="GO:0005634">
    <property type="term" value="C:nucleus"/>
    <property type="evidence" value="ECO:0007669"/>
    <property type="project" value="UniProtKB-SubCell"/>
</dbReference>
<dbReference type="PANTHER" id="PTHR47338">
    <property type="entry name" value="ZN(II)2CYS6 TRANSCRIPTION FACTOR (EUROFUNG)-RELATED"/>
    <property type="match status" value="1"/>
</dbReference>
<protein>
    <recommendedName>
        <fullName evidence="8">Zn(2)-C6 fungal-type domain-containing protein</fullName>
    </recommendedName>
</protein>
<evidence type="ECO:0000313" key="10">
    <source>
        <dbReference type="Proteomes" id="UP000243081"/>
    </source>
</evidence>
<evidence type="ECO:0000256" key="3">
    <source>
        <dbReference type="ARBA" id="ARBA00023015"/>
    </source>
</evidence>
<reference evidence="9 10" key="1">
    <citation type="submission" date="2016-03" db="EMBL/GenBank/DDBJ databases">
        <title>Fine-scale spatial genetic structure of a fungal parasite of coffee scale insects.</title>
        <authorList>
            <person name="Jackson D."/>
            <person name="Zemenick K.A."/>
            <person name="Malloure B."/>
            <person name="Quandt C.A."/>
            <person name="James T.Y."/>
        </authorList>
    </citation>
    <scope>NUCLEOTIDE SEQUENCE [LARGE SCALE GENOMIC DNA]</scope>
    <source>
        <strain evidence="9 10">UM487</strain>
    </source>
</reference>
<dbReference type="GO" id="GO:0008270">
    <property type="term" value="F:zinc ion binding"/>
    <property type="evidence" value="ECO:0007669"/>
    <property type="project" value="InterPro"/>
</dbReference>
<feature type="region of interest" description="Disordered" evidence="7">
    <location>
        <begin position="1"/>
        <end position="25"/>
    </location>
</feature>
<sequence>MDQELREAQSTGPKSRPSRQRPGTACSECRRRKLRCDGVRPKCSVCVQSGVQCEIVTEKAPRGPKKGYLQALRNRIAQLESRLASRDPDCSIFDDSSSEKGTSASAAISPVPVQSAYIQNLTSQYSHNMFVSNTMPPLALGIYFPDQTEPDISQALPESLVSPDSPESFIYEPTTFDSQGDIILPHSHQAELDQLYFDRVQPSVPVLHQRRYLAWSRYDRKTMPQKALQYAVWTLASLVSPRSHTTHERLYGAAKRAAEVSSKASDADIATSQAMELVQATILVSTYESMRGFYDTAWTTAGRAVRKVQMMRLHEIDGEAQNPFLDQHDLTEKEERRRAFWMVYLLDRLLAIYTRLPIPEPDFQNEQPAQTDFLVDAIMEPIPQPRSPFSESIILATVCSQSQSPSRCSSISVINEDTPFTPLSWDSSQRPVADGMPPRMLFIWHYDPPSASSPEPMLILANALAQLSVILFHRHFGQATIRDCSISMDKLVESQSRALVAAERIVDVAAEMTNLHYSRLHPLLPIVFRLNADFLCANTTAMPAQQSLARFCHTLGGLQAYNDANQSLIEFLGISNFLEESGIMAVDN</sequence>
<dbReference type="OrthoDB" id="3037908at2759"/>
<dbReference type="PROSITE" id="PS00463">
    <property type="entry name" value="ZN2_CY6_FUNGAL_1"/>
    <property type="match status" value="1"/>
</dbReference>
<dbReference type="GO" id="GO:0003677">
    <property type="term" value="F:DNA binding"/>
    <property type="evidence" value="ECO:0007669"/>
    <property type="project" value="UniProtKB-KW"/>
</dbReference>
<keyword evidence="4" id="KW-0238">DNA-binding</keyword>
<feature type="domain" description="Zn(2)-C6 fungal-type" evidence="8">
    <location>
        <begin position="25"/>
        <end position="55"/>
    </location>
</feature>
<dbReference type="PANTHER" id="PTHR47338:SF3">
    <property type="entry name" value="C6 FINGER DOMAIN TRANSCRIPTION FACTOR DBAA-RELATED"/>
    <property type="match status" value="1"/>
</dbReference>
<comment type="subcellular location">
    <subcellularLocation>
        <location evidence="1">Nucleus</location>
    </subcellularLocation>
</comment>